<dbReference type="Pfam" id="PF01595">
    <property type="entry name" value="CNNM"/>
    <property type="match status" value="1"/>
</dbReference>
<keyword evidence="7" id="KW-0129">CBS domain</keyword>
<evidence type="ECO:0000259" key="10">
    <source>
        <dbReference type="PROSITE" id="PS51371"/>
    </source>
</evidence>
<evidence type="ECO:0000259" key="11">
    <source>
        <dbReference type="PROSITE" id="PS51846"/>
    </source>
</evidence>
<dbReference type="Gene3D" id="3.10.580.10">
    <property type="entry name" value="CBS-domain"/>
    <property type="match status" value="1"/>
</dbReference>
<accession>H5TPE8</accession>
<evidence type="ECO:0000256" key="3">
    <source>
        <dbReference type="ARBA" id="ARBA00022692"/>
    </source>
</evidence>
<evidence type="ECO:0000256" key="4">
    <source>
        <dbReference type="ARBA" id="ARBA00022737"/>
    </source>
</evidence>
<gene>
    <name evidence="12" type="ORF">GOOTI_155_00200</name>
</gene>
<feature type="transmembrane region" description="Helical" evidence="9">
    <location>
        <begin position="138"/>
        <end position="158"/>
    </location>
</feature>
<keyword evidence="6 8" id="KW-0472">Membrane</keyword>
<dbReference type="PROSITE" id="PS51846">
    <property type="entry name" value="CNNM"/>
    <property type="match status" value="1"/>
</dbReference>
<evidence type="ECO:0000256" key="1">
    <source>
        <dbReference type="ARBA" id="ARBA00004651"/>
    </source>
</evidence>
<evidence type="ECO:0000313" key="13">
    <source>
        <dbReference type="Proteomes" id="UP000005038"/>
    </source>
</evidence>
<dbReference type="CDD" id="cd04590">
    <property type="entry name" value="CBS_pair_CorC_HlyC_assoc"/>
    <property type="match status" value="1"/>
</dbReference>
<reference evidence="12" key="1">
    <citation type="submission" date="2012-02" db="EMBL/GenBank/DDBJ databases">
        <title>Whole genome shotgun sequence of Gordonia otitidis NBRC 100426.</title>
        <authorList>
            <person name="Yoshida I."/>
            <person name="Hosoyama A."/>
            <person name="Tsuchikane K."/>
            <person name="Katsumata H."/>
            <person name="Yamazaki S."/>
            <person name="Fujita N."/>
        </authorList>
    </citation>
    <scope>NUCLEOTIDE SEQUENCE [LARGE SCALE GENOMIC DNA]</scope>
    <source>
        <strain evidence="12">NBRC 100426</strain>
    </source>
</reference>
<dbReference type="RefSeq" id="WP_007239579.1">
    <property type="nucleotide sequence ID" value="NZ_BAFB01000155.1"/>
</dbReference>
<evidence type="ECO:0000256" key="5">
    <source>
        <dbReference type="ARBA" id="ARBA00022989"/>
    </source>
</evidence>
<evidence type="ECO:0000256" key="7">
    <source>
        <dbReference type="PROSITE-ProRule" id="PRU00703"/>
    </source>
</evidence>
<dbReference type="PROSITE" id="PS51371">
    <property type="entry name" value="CBS"/>
    <property type="match status" value="2"/>
</dbReference>
<evidence type="ECO:0000256" key="6">
    <source>
        <dbReference type="ARBA" id="ARBA00023136"/>
    </source>
</evidence>
<feature type="domain" description="CBS" evidence="10">
    <location>
        <begin position="225"/>
        <end position="286"/>
    </location>
</feature>
<dbReference type="PANTHER" id="PTHR43099:SF6">
    <property type="entry name" value="UPF0053 PROTEIN RV1842C"/>
    <property type="match status" value="1"/>
</dbReference>
<organism evidence="12 13">
    <name type="scientific">Gordonia otitidis (strain DSM 44809 / CCUG 52243 / JCM 12355 / NBRC 100426 / IFM 10032)</name>
    <dbReference type="NCBI Taxonomy" id="1108044"/>
    <lineage>
        <taxon>Bacteria</taxon>
        <taxon>Bacillati</taxon>
        <taxon>Actinomycetota</taxon>
        <taxon>Actinomycetes</taxon>
        <taxon>Mycobacteriales</taxon>
        <taxon>Gordoniaceae</taxon>
        <taxon>Gordonia</taxon>
    </lineage>
</organism>
<comment type="caution">
    <text evidence="12">The sequence shown here is derived from an EMBL/GenBank/DDBJ whole genome shotgun (WGS) entry which is preliminary data.</text>
</comment>
<dbReference type="Proteomes" id="UP000005038">
    <property type="component" value="Unassembled WGS sequence"/>
</dbReference>
<protein>
    <submittedName>
        <fullName evidence="12">Uncharacterized protein</fullName>
    </submittedName>
</protein>
<proteinExistence type="predicted"/>
<dbReference type="InterPro" id="IPR002550">
    <property type="entry name" value="CNNM"/>
</dbReference>
<dbReference type="EMBL" id="BAFB01000155">
    <property type="protein sequence ID" value="GAB35356.1"/>
    <property type="molecule type" value="Genomic_DNA"/>
</dbReference>
<evidence type="ECO:0000256" key="8">
    <source>
        <dbReference type="PROSITE-ProRule" id="PRU01193"/>
    </source>
</evidence>
<dbReference type="InterPro" id="IPR051676">
    <property type="entry name" value="UPF0053_domain"/>
</dbReference>
<evidence type="ECO:0000256" key="9">
    <source>
        <dbReference type="SAM" id="Phobius"/>
    </source>
</evidence>
<dbReference type="GO" id="GO:0005886">
    <property type="term" value="C:plasma membrane"/>
    <property type="evidence" value="ECO:0007669"/>
    <property type="project" value="UniProtKB-SubCell"/>
</dbReference>
<evidence type="ECO:0000313" key="12">
    <source>
        <dbReference type="EMBL" id="GAB35356.1"/>
    </source>
</evidence>
<sequence length="357" mass="38392">MQALIIVGSLIGFIALTLGTAIFVAAEFSLTALERSAVESEVAQRGDRRSRIVQRAHRTLSFQLSGAQLGITITTLITGYIAEPVLALILEPAFRAMGVSESVASVISLILALLIATSLSMVLGELVPKNIAIARPMAVARATAGPLAYFSLAFRWVIKGLNGAANWIVRRLGIEPAEELRSARSPSEFGSLVRNSAKQGSIDPETAMLVDRSLKFGELTAEDLMTPRVTVEYLDRDDTIRDLVMATSRTGHSRFPIVNDGDLDDMIGVVHIKQAFTVAPEEQLSTSLSSIARSVPTVPTTLDGDALMEQIRADGMEVCVVIDEYGGTAGIVTTEDLIEEILGDVTDEHDDERADVQ</sequence>
<dbReference type="InterPro" id="IPR044751">
    <property type="entry name" value="Ion_transp-like_CBS"/>
</dbReference>
<name>H5TPE8_GORO1</name>
<dbReference type="SUPFAM" id="SSF54631">
    <property type="entry name" value="CBS-domain pair"/>
    <property type="match status" value="1"/>
</dbReference>
<dbReference type="OrthoDB" id="110231at2"/>
<keyword evidence="4" id="KW-0677">Repeat</keyword>
<feature type="non-terminal residue" evidence="12">
    <location>
        <position position="357"/>
    </location>
</feature>
<feature type="domain" description="CNNM transmembrane" evidence="11">
    <location>
        <begin position="2"/>
        <end position="206"/>
    </location>
</feature>
<dbReference type="STRING" id="1108044.GOOTI_155_00200"/>
<feature type="transmembrane region" description="Helical" evidence="9">
    <location>
        <begin position="6"/>
        <end position="26"/>
    </location>
</feature>
<dbReference type="InterPro" id="IPR046342">
    <property type="entry name" value="CBS_dom_sf"/>
</dbReference>
<dbReference type="InterPro" id="IPR000644">
    <property type="entry name" value="CBS_dom"/>
</dbReference>
<comment type="subcellular location">
    <subcellularLocation>
        <location evidence="1">Cell membrane</location>
        <topology evidence="1">Multi-pass membrane protein</topology>
    </subcellularLocation>
</comment>
<keyword evidence="13" id="KW-1185">Reference proteome</keyword>
<keyword evidence="3 8" id="KW-0812">Transmembrane</keyword>
<dbReference type="PANTHER" id="PTHR43099">
    <property type="entry name" value="UPF0053 PROTEIN YRKA"/>
    <property type="match status" value="1"/>
</dbReference>
<feature type="transmembrane region" description="Helical" evidence="9">
    <location>
        <begin position="102"/>
        <end position="126"/>
    </location>
</feature>
<keyword evidence="5 8" id="KW-1133">Transmembrane helix</keyword>
<evidence type="ECO:0000256" key="2">
    <source>
        <dbReference type="ARBA" id="ARBA00022475"/>
    </source>
</evidence>
<keyword evidence="2" id="KW-1003">Cell membrane</keyword>
<dbReference type="Pfam" id="PF00571">
    <property type="entry name" value="CBS"/>
    <property type="match status" value="2"/>
</dbReference>
<feature type="transmembrane region" description="Helical" evidence="9">
    <location>
        <begin position="60"/>
        <end position="82"/>
    </location>
</feature>
<feature type="domain" description="CBS" evidence="10">
    <location>
        <begin position="291"/>
        <end position="352"/>
    </location>
</feature>
<dbReference type="AlphaFoldDB" id="H5TPE8"/>